<accession>A0A1S3X9N6</accession>
<dbReference type="KEGG" id="nta:107762753"/>
<sequence length="382" mass="41106">MVKQRGKGSKQLGRGDSSWGGKLRLVKLTPQDRQNIKKIIKAIKAADRACDQPGSELTDDTPPSSPIAQAPKHVPTESFEGSVASSGEYSASPTASLSGESKGGSEEEVLGDDEVFEGGEPQVASIARTRKPEVWEDSVKGNDKPKDKNYKAPDFAPTGQSEEPVALDAPAEPASTSVEMPPGPSTSSAIPPGPSTSAGPEMPSSRAHPITSHQLSQMLQSINTWMYTASSKLSTLTTTIAAQSAPQPAQVPQSIEDSLKEILENQKKILTTQDTLAKAVDSHRKALKELAKEHKKLRKIWSSKEYVKELRADVDKLKVHQLPLDLLFEDPVPATKPQPEQSQRPLKRMIPKADDAIIQLADLAETSSSQPQGVPDLEPVQA</sequence>
<feature type="compositionally biased region" description="Basic and acidic residues" evidence="1">
    <location>
        <begin position="130"/>
        <end position="151"/>
    </location>
</feature>
<gene>
    <name evidence="2" type="primary">LOC107762753</name>
</gene>
<dbReference type="RefSeq" id="XP_016436626.1">
    <property type="nucleotide sequence ID" value="XM_016581140.1"/>
</dbReference>
<protein>
    <submittedName>
        <fullName evidence="2">Uncharacterized protein</fullName>
    </submittedName>
</protein>
<feature type="compositionally biased region" description="Polar residues" evidence="1">
    <location>
        <begin position="83"/>
        <end position="95"/>
    </location>
</feature>
<feature type="compositionally biased region" description="Acidic residues" evidence="1">
    <location>
        <begin position="106"/>
        <end position="117"/>
    </location>
</feature>
<feature type="region of interest" description="Disordered" evidence="1">
    <location>
        <begin position="330"/>
        <end position="382"/>
    </location>
</feature>
<dbReference type="AlphaFoldDB" id="A0A1S3X9N6"/>
<dbReference type="PaxDb" id="4097-A0A1S3X9N6"/>
<organism evidence="2">
    <name type="scientific">Nicotiana tabacum</name>
    <name type="common">Common tobacco</name>
    <dbReference type="NCBI Taxonomy" id="4097"/>
    <lineage>
        <taxon>Eukaryota</taxon>
        <taxon>Viridiplantae</taxon>
        <taxon>Streptophyta</taxon>
        <taxon>Embryophyta</taxon>
        <taxon>Tracheophyta</taxon>
        <taxon>Spermatophyta</taxon>
        <taxon>Magnoliopsida</taxon>
        <taxon>eudicotyledons</taxon>
        <taxon>Gunneridae</taxon>
        <taxon>Pentapetalae</taxon>
        <taxon>asterids</taxon>
        <taxon>lamiids</taxon>
        <taxon>Solanales</taxon>
        <taxon>Solanaceae</taxon>
        <taxon>Nicotianoideae</taxon>
        <taxon>Nicotianeae</taxon>
        <taxon>Nicotiana</taxon>
    </lineage>
</organism>
<feature type="region of interest" description="Disordered" evidence="1">
    <location>
        <begin position="45"/>
        <end position="215"/>
    </location>
</feature>
<feature type="region of interest" description="Disordered" evidence="1">
    <location>
        <begin position="1"/>
        <end position="27"/>
    </location>
</feature>
<dbReference type="OrthoDB" id="10616376at2759"/>
<evidence type="ECO:0000313" key="2">
    <source>
        <dbReference type="RefSeq" id="XP_016436626.1"/>
    </source>
</evidence>
<evidence type="ECO:0000256" key="1">
    <source>
        <dbReference type="SAM" id="MobiDB-lite"/>
    </source>
</evidence>
<proteinExistence type="predicted"/>
<name>A0A1S3X9N6_TOBAC</name>
<reference evidence="2" key="1">
    <citation type="submission" date="2025-08" db="UniProtKB">
        <authorList>
            <consortium name="RefSeq"/>
        </authorList>
    </citation>
    <scope>IDENTIFICATION</scope>
</reference>